<keyword evidence="1" id="KW-0479">Metal-binding</keyword>
<dbReference type="GO" id="GO:0008270">
    <property type="term" value="F:zinc ion binding"/>
    <property type="evidence" value="ECO:0007669"/>
    <property type="project" value="UniProtKB-KW"/>
</dbReference>
<evidence type="ECO:0000256" key="3">
    <source>
        <dbReference type="ARBA" id="ARBA00022833"/>
    </source>
</evidence>
<dbReference type="AlphaFoldDB" id="A0A5E4PXA3"/>
<evidence type="ECO:0000259" key="4">
    <source>
        <dbReference type="Pfam" id="PF04500"/>
    </source>
</evidence>
<gene>
    <name evidence="5" type="ORF">LSINAPIS_LOCUS3498</name>
</gene>
<dbReference type="Gene3D" id="2.20.25.240">
    <property type="match status" value="3"/>
</dbReference>
<feature type="domain" description="FLYWCH-type" evidence="4">
    <location>
        <begin position="130"/>
        <end position="189"/>
    </location>
</feature>
<dbReference type="InterPro" id="IPR007588">
    <property type="entry name" value="Znf_FLYWCH"/>
</dbReference>
<feature type="domain" description="FLYWCH-type" evidence="4">
    <location>
        <begin position="61"/>
        <end position="118"/>
    </location>
</feature>
<reference evidence="5 6" key="1">
    <citation type="submission" date="2017-07" db="EMBL/GenBank/DDBJ databases">
        <authorList>
            <person name="Talla V."/>
            <person name="Backstrom N."/>
        </authorList>
    </citation>
    <scope>NUCLEOTIDE SEQUENCE [LARGE SCALE GENOMIC DNA]</scope>
</reference>
<dbReference type="Proteomes" id="UP000324832">
    <property type="component" value="Unassembled WGS sequence"/>
</dbReference>
<evidence type="ECO:0000313" key="5">
    <source>
        <dbReference type="EMBL" id="VVC90631.1"/>
    </source>
</evidence>
<accession>A0A5E4PXA3</accession>
<proteinExistence type="predicted"/>
<name>A0A5E4PXA3_9NEOP</name>
<evidence type="ECO:0000256" key="1">
    <source>
        <dbReference type="ARBA" id="ARBA00022723"/>
    </source>
</evidence>
<evidence type="ECO:0000313" key="6">
    <source>
        <dbReference type="Proteomes" id="UP000324832"/>
    </source>
</evidence>
<dbReference type="Pfam" id="PF04500">
    <property type="entry name" value="FLYWCH"/>
    <property type="match status" value="2"/>
</dbReference>
<keyword evidence="6" id="KW-1185">Reference proteome</keyword>
<keyword evidence="3" id="KW-0862">Zinc</keyword>
<sequence length="203" mass="23154">MFVKNQAGKEIALINGYTYYNYYAGKTTSTWRCTRGGGHCNAFFRINPAHKITSLLLLQIVTNPSGKQLALCDGHTYYLASQSNATVSWRCTKGKSCKARMLTTKKLHIIRCNFIHCHPKSTYIIRKGVFLKNAAGNPVAVLNGYTFYPDGRSNMTERWRCSTKRSCKARFTVAKDDQIVLRIRDEHDHEKPFLFIDSGIVFR</sequence>
<protein>
    <recommendedName>
        <fullName evidence="4">FLYWCH-type domain-containing protein</fullName>
    </recommendedName>
</protein>
<organism evidence="5 6">
    <name type="scientific">Leptidea sinapis</name>
    <dbReference type="NCBI Taxonomy" id="189913"/>
    <lineage>
        <taxon>Eukaryota</taxon>
        <taxon>Metazoa</taxon>
        <taxon>Ecdysozoa</taxon>
        <taxon>Arthropoda</taxon>
        <taxon>Hexapoda</taxon>
        <taxon>Insecta</taxon>
        <taxon>Pterygota</taxon>
        <taxon>Neoptera</taxon>
        <taxon>Endopterygota</taxon>
        <taxon>Lepidoptera</taxon>
        <taxon>Glossata</taxon>
        <taxon>Ditrysia</taxon>
        <taxon>Papilionoidea</taxon>
        <taxon>Pieridae</taxon>
        <taxon>Dismorphiinae</taxon>
        <taxon>Leptidea</taxon>
    </lineage>
</organism>
<dbReference type="EMBL" id="FZQP02000837">
    <property type="protein sequence ID" value="VVC90631.1"/>
    <property type="molecule type" value="Genomic_DNA"/>
</dbReference>
<keyword evidence="2" id="KW-0863">Zinc-finger</keyword>
<evidence type="ECO:0000256" key="2">
    <source>
        <dbReference type="ARBA" id="ARBA00022771"/>
    </source>
</evidence>